<dbReference type="PANTHER" id="PTHR10947:SF0">
    <property type="entry name" value="PHENYLALANINE--TRNA LIGASE BETA SUBUNIT"/>
    <property type="match status" value="1"/>
</dbReference>
<evidence type="ECO:0000313" key="21">
    <source>
        <dbReference type="Proteomes" id="UP000236000"/>
    </source>
</evidence>
<accession>A0A2N8HC07</accession>
<dbReference type="InterPro" id="IPR036690">
    <property type="entry name" value="Fdx_antiC-bd_sf"/>
</dbReference>
<feature type="binding site" evidence="15">
    <location>
        <position position="494"/>
    </location>
    <ligand>
        <name>Mg(2+)</name>
        <dbReference type="ChEBI" id="CHEBI:18420"/>
        <note>shared with alpha subunit</note>
    </ligand>
</feature>
<dbReference type="Gene3D" id="3.50.40.10">
    <property type="entry name" value="Phenylalanyl-trna Synthetase, Chain B, domain 3"/>
    <property type="match status" value="1"/>
</dbReference>
<feature type="binding site" evidence="15">
    <location>
        <position position="495"/>
    </location>
    <ligand>
        <name>Mg(2+)</name>
        <dbReference type="ChEBI" id="CHEBI:18420"/>
        <note>shared with alpha subunit</note>
    </ligand>
</feature>
<dbReference type="SMART" id="SM00896">
    <property type="entry name" value="FDX-ACB"/>
    <property type="match status" value="1"/>
</dbReference>
<feature type="domain" description="B5" evidence="19">
    <location>
        <begin position="433"/>
        <end position="507"/>
    </location>
</feature>
<evidence type="ECO:0000256" key="4">
    <source>
        <dbReference type="ARBA" id="ARBA00022490"/>
    </source>
</evidence>
<evidence type="ECO:0000259" key="19">
    <source>
        <dbReference type="PROSITE" id="PS51483"/>
    </source>
</evidence>
<dbReference type="GO" id="GO:0004826">
    <property type="term" value="F:phenylalanine-tRNA ligase activity"/>
    <property type="evidence" value="ECO:0007669"/>
    <property type="project" value="UniProtKB-UniRule"/>
</dbReference>
<dbReference type="InterPro" id="IPR045060">
    <property type="entry name" value="Phe-tRNA-ligase_IIc_bsu"/>
</dbReference>
<dbReference type="InterPro" id="IPR033714">
    <property type="entry name" value="tRNA_bind_bactPheRS"/>
</dbReference>
<keyword evidence="12 15" id="KW-0648">Protein biosynthesis</keyword>
<evidence type="ECO:0000256" key="2">
    <source>
        <dbReference type="ARBA" id="ARBA00008653"/>
    </source>
</evidence>
<dbReference type="Gene3D" id="3.30.70.380">
    <property type="entry name" value="Ferrodoxin-fold anticodon-binding domain"/>
    <property type="match status" value="1"/>
</dbReference>
<keyword evidence="11 16" id="KW-0694">RNA-binding</keyword>
<evidence type="ECO:0000256" key="14">
    <source>
        <dbReference type="ARBA" id="ARBA00049255"/>
    </source>
</evidence>
<dbReference type="Pfam" id="PF03484">
    <property type="entry name" value="B5"/>
    <property type="match status" value="1"/>
</dbReference>
<evidence type="ECO:0000259" key="18">
    <source>
        <dbReference type="PROSITE" id="PS51447"/>
    </source>
</evidence>
<evidence type="ECO:0000256" key="6">
    <source>
        <dbReference type="ARBA" id="ARBA00022598"/>
    </source>
</evidence>
<keyword evidence="9 15" id="KW-0067">ATP-binding</keyword>
<dbReference type="InterPro" id="IPR005146">
    <property type="entry name" value="B3/B4_tRNA-bd"/>
</dbReference>
<keyword evidence="7 15" id="KW-0479">Metal-binding</keyword>
<evidence type="ECO:0000256" key="9">
    <source>
        <dbReference type="ARBA" id="ARBA00022840"/>
    </source>
</evidence>
<keyword evidence="13 15" id="KW-0030">Aminoacyl-tRNA synthetase</keyword>
<dbReference type="GO" id="GO:0000049">
    <property type="term" value="F:tRNA binding"/>
    <property type="evidence" value="ECO:0007669"/>
    <property type="project" value="UniProtKB-UniRule"/>
</dbReference>
<dbReference type="FunFam" id="2.40.50.140:FF:000045">
    <property type="entry name" value="Phenylalanine--tRNA ligase beta subunit"/>
    <property type="match status" value="1"/>
</dbReference>
<dbReference type="SMART" id="SM00873">
    <property type="entry name" value="B3_4"/>
    <property type="match status" value="1"/>
</dbReference>
<dbReference type="NCBIfam" id="TIGR00472">
    <property type="entry name" value="pheT_bact"/>
    <property type="match status" value="1"/>
</dbReference>
<keyword evidence="10 15" id="KW-0460">Magnesium</keyword>
<keyword evidence="5 16" id="KW-0820">tRNA-binding</keyword>
<evidence type="ECO:0000256" key="13">
    <source>
        <dbReference type="ARBA" id="ARBA00023146"/>
    </source>
</evidence>
<proteinExistence type="inferred from homology"/>
<dbReference type="SUPFAM" id="SSF50249">
    <property type="entry name" value="Nucleic acid-binding proteins"/>
    <property type="match status" value="1"/>
</dbReference>
<dbReference type="CDD" id="cd02796">
    <property type="entry name" value="tRNA_bind_bactPheRS"/>
    <property type="match status" value="1"/>
</dbReference>
<dbReference type="InterPro" id="IPR004532">
    <property type="entry name" value="Phe-tRNA-ligase_IIc_bsu_bact"/>
</dbReference>
<keyword evidence="4 15" id="KW-0963">Cytoplasm</keyword>
<dbReference type="EMBL" id="PJKA01000013">
    <property type="protein sequence ID" value="PNC17387.1"/>
    <property type="molecule type" value="Genomic_DNA"/>
</dbReference>
<sequence>MKISLNWLSQYIDLAGLSVDEMSDMLTFAGIEVEDIRQQGVDSPYVVVARVASAEQHPQADRLKVCQVDVGDGTLHQIVCGAQNYKVGDKVPCALPGAVLPGNFEIKVGKLRGVESRGMLCSASELGLPDKEHGLWILPQELEIGTPISQVVKADTMVEVEVTPNRPDLLSHNGMAYELAAISGREYRPVSIDDAGVELEPAGDFVRLDQPDLNPYYTAVKISGVKVQESPEWLKERLVAIGLRPINNIVDVTNYVLHELGTPLHAFDAAKVQGGIVTRTAYEGETFKALDGQEYTLNCTDLVVADQSGKALAIGGVMGGEESGVTDATTDVILESAWFKPSSVRATSRRLALSSDSSYRFERGTSAWNVLRGSVRAVELILQLAGGTASQTYVAGAPVPNPAHACMPSCGEPDGPVSAFASLKQGKGATVTNELGFVKLPWKALDQMSGGSISHEEGARILAALGLMQVPDAPECWLIPPHRLDLTRPCDLLEEIVRVFGLDGIPSRFSGPFVAESPVDVAYNFQMGLRRKLAALGFYETQTIKLIASEAADGTIAQVKDALPLRPLQDGDLIRVSLPLSEDHSVLRPAHTPGLIAAAVRNSNQGVSGLRFFELGRVFRNTGGGKGRDIETDTLGILVSGDRTARSWADPRPEQASFEDLLAVMEALAPGHRFTLAPAKPREQAALGADVQLDGKACGYFARLSLARCRELGLDQPVYVAELDLRKMQEVLTAPVKAAELPQFPGSSRDAAMELPLSTPNADIVKAIEAAREKLLAGYSCFDVFTDPSGEKLPADRKSIAYTFLYRDPAKTLTAAEVDAAHQRVLKVLADKVKGLSFR</sequence>
<keyword evidence="6 15" id="KW-0436">Ligase</keyword>
<dbReference type="PROSITE" id="PS51483">
    <property type="entry name" value="B5"/>
    <property type="match status" value="1"/>
</dbReference>
<dbReference type="GO" id="GO:0005524">
    <property type="term" value="F:ATP binding"/>
    <property type="evidence" value="ECO:0007669"/>
    <property type="project" value="UniProtKB-UniRule"/>
</dbReference>
<feature type="domain" description="FDX-ACB" evidence="18">
    <location>
        <begin position="742"/>
        <end position="839"/>
    </location>
</feature>
<dbReference type="SMART" id="SM00874">
    <property type="entry name" value="B5"/>
    <property type="match status" value="1"/>
</dbReference>
<dbReference type="GO" id="GO:0000287">
    <property type="term" value="F:magnesium ion binding"/>
    <property type="evidence" value="ECO:0007669"/>
    <property type="project" value="UniProtKB-UniRule"/>
</dbReference>
<dbReference type="Gene3D" id="2.40.50.140">
    <property type="entry name" value="Nucleic acid-binding proteins"/>
    <property type="match status" value="1"/>
</dbReference>
<dbReference type="SUPFAM" id="SSF46955">
    <property type="entry name" value="Putative DNA-binding domain"/>
    <property type="match status" value="1"/>
</dbReference>
<organism evidence="20 21">
    <name type="scientific">Akkermansia muciniphila</name>
    <dbReference type="NCBI Taxonomy" id="239935"/>
    <lineage>
        <taxon>Bacteria</taxon>
        <taxon>Pseudomonadati</taxon>
        <taxon>Verrucomicrobiota</taxon>
        <taxon>Verrucomicrobiia</taxon>
        <taxon>Verrucomicrobiales</taxon>
        <taxon>Akkermansiaceae</taxon>
        <taxon>Akkermansia</taxon>
    </lineage>
</organism>
<dbReference type="PROSITE" id="PS50886">
    <property type="entry name" value="TRBD"/>
    <property type="match status" value="1"/>
</dbReference>
<dbReference type="AlphaFoldDB" id="A0A2N8HC07"/>
<dbReference type="NCBIfam" id="NF045760">
    <property type="entry name" value="YtpR"/>
    <property type="match status" value="1"/>
</dbReference>
<dbReference type="GO" id="GO:0006432">
    <property type="term" value="P:phenylalanyl-tRNA aminoacylation"/>
    <property type="evidence" value="ECO:0007669"/>
    <property type="project" value="UniProtKB-UniRule"/>
</dbReference>
<dbReference type="OrthoDB" id="9805455at2"/>
<gene>
    <name evidence="15 20" type="primary">pheT</name>
    <name evidence="20" type="ORF">CXU22_12315</name>
</gene>
<evidence type="ECO:0000256" key="5">
    <source>
        <dbReference type="ARBA" id="ARBA00022555"/>
    </source>
</evidence>
<dbReference type="Gene3D" id="3.30.930.10">
    <property type="entry name" value="Bira Bifunctional Protein, Domain 2"/>
    <property type="match status" value="1"/>
</dbReference>
<evidence type="ECO:0000256" key="10">
    <source>
        <dbReference type="ARBA" id="ARBA00022842"/>
    </source>
</evidence>
<feature type="binding site" evidence="15">
    <location>
        <position position="491"/>
    </location>
    <ligand>
        <name>Mg(2+)</name>
        <dbReference type="ChEBI" id="CHEBI:18420"/>
        <note>shared with alpha subunit</note>
    </ligand>
</feature>
<dbReference type="PROSITE" id="PS51447">
    <property type="entry name" value="FDX_ACB"/>
    <property type="match status" value="1"/>
</dbReference>
<dbReference type="HAMAP" id="MF_00283">
    <property type="entry name" value="Phe_tRNA_synth_beta1"/>
    <property type="match status" value="1"/>
</dbReference>
<evidence type="ECO:0000256" key="11">
    <source>
        <dbReference type="ARBA" id="ARBA00022884"/>
    </source>
</evidence>
<comment type="catalytic activity">
    <reaction evidence="14 15">
        <text>tRNA(Phe) + L-phenylalanine + ATP = L-phenylalanyl-tRNA(Phe) + AMP + diphosphate + H(+)</text>
        <dbReference type="Rhea" id="RHEA:19413"/>
        <dbReference type="Rhea" id="RHEA-COMP:9668"/>
        <dbReference type="Rhea" id="RHEA-COMP:9699"/>
        <dbReference type="ChEBI" id="CHEBI:15378"/>
        <dbReference type="ChEBI" id="CHEBI:30616"/>
        <dbReference type="ChEBI" id="CHEBI:33019"/>
        <dbReference type="ChEBI" id="CHEBI:58095"/>
        <dbReference type="ChEBI" id="CHEBI:78442"/>
        <dbReference type="ChEBI" id="CHEBI:78531"/>
        <dbReference type="ChEBI" id="CHEBI:456215"/>
        <dbReference type="EC" id="6.1.1.20"/>
    </reaction>
</comment>
<reference evidence="20 21" key="1">
    <citation type="journal article" date="2017" name="BMC Genomics">
        <title>Genome sequencing of 39 Akkermansia muciniphila isolates reveals its population structure, genomic and functional diverisity, and global distribution in mammalian gut microbiotas.</title>
        <authorList>
            <person name="Guo X."/>
            <person name="Li S."/>
            <person name="Zhang J."/>
            <person name="Wu F."/>
            <person name="Li X."/>
            <person name="Wu D."/>
            <person name="Zhang M."/>
            <person name="Ou Z."/>
            <person name="Jie Z."/>
            <person name="Yan Q."/>
            <person name="Li P."/>
            <person name="Yi J."/>
            <person name="Peng Y."/>
        </authorList>
    </citation>
    <scope>NUCLEOTIDE SEQUENCE [LARGE SCALE GENOMIC DNA]</scope>
    <source>
        <strain evidence="20 21">GP24</strain>
    </source>
</reference>
<evidence type="ECO:0000256" key="12">
    <source>
        <dbReference type="ARBA" id="ARBA00022917"/>
    </source>
</evidence>
<dbReference type="SUPFAM" id="SSF56037">
    <property type="entry name" value="PheT/TilS domain"/>
    <property type="match status" value="1"/>
</dbReference>
<feature type="binding site" evidence="15">
    <location>
        <position position="485"/>
    </location>
    <ligand>
        <name>Mg(2+)</name>
        <dbReference type="ChEBI" id="CHEBI:18420"/>
        <note>shared with alpha subunit</note>
    </ligand>
</feature>
<dbReference type="InterPro" id="IPR020825">
    <property type="entry name" value="Phe-tRNA_synthase-like_B3/B4"/>
</dbReference>
<dbReference type="Pfam" id="PF03483">
    <property type="entry name" value="B3_4"/>
    <property type="match status" value="1"/>
</dbReference>
<evidence type="ECO:0000256" key="15">
    <source>
        <dbReference type="HAMAP-Rule" id="MF_00283"/>
    </source>
</evidence>
<protein>
    <recommendedName>
        <fullName evidence="15">Phenylalanine--tRNA ligase beta subunit</fullName>
        <ecNumber evidence="15">6.1.1.20</ecNumber>
    </recommendedName>
    <alternativeName>
        <fullName evidence="15">Phenylalanyl-tRNA synthetase beta subunit</fullName>
        <shortName evidence="15">PheRS</shortName>
    </alternativeName>
</protein>
<evidence type="ECO:0000313" key="20">
    <source>
        <dbReference type="EMBL" id="PNC17387.1"/>
    </source>
</evidence>
<dbReference type="PANTHER" id="PTHR10947">
    <property type="entry name" value="PHENYLALANYL-TRNA SYNTHETASE BETA CHAIN AND LEUCINE-RICH REPEAT-CONTAINING PROTEIN 47"/>
    <property type="match status" value="1"/>
</dbReference>
<comment type="cofactor">
    <cofactor evidence="15">
        <name>Mg(2+)</name>
        <dbReference type="ChEBI" id="CHEBI:18420"/>
    </cofactor>
    <text evidence="15">Binds 2 magnesium ions per tetramer.</text>
</comment>
<dbReference type="InterPro" id="IPR002547">
    <property type="entry name" value="tRNA-bd_dom"/>
</dbReference>
<evidence type="ECO:0000256" key="8">
    <source>
        <dbReference type="ARBA" id="ARBA00022741"/>
    </source>
</evidence>
<evidence type="ECO:0000256" key="16">
    <source>
        <dbReference type="PROSITE-ProRule" id="PRU00209"/>
    </source>
</evidence>
<dbReference type="EC" id="6.1.1.20" evidence="15"/>
<dbReference type="InterPro" id="IPR012340">
    <property type="entry name" value="NA-bd_OB-fold"/>
</dbReference>
<dbReference type="RefSeq" id="WP_102715893.1">
    <property type="nucleotide sequence ID" value="NZ_PJKA01000013.1"/>
</dbReference>
<comment type="subunit">
    <text evidence="3 15">Tetramer of two alpha and two beta subunits.</text>
</comment>
<name>A0A2N8HC07_9BACT</name>
<dbReference type="InterPro" id="IPR009061">
    <property type="entry name" value="DNA-bd_dom_put_sf"/>
</dbReference>
<dbReference type="Gene3D" id="3.30.56.10">
    <property type="match status" value="2"/>
</dbReference>
<comment type="similarity">
    <text evidence="2 15">Belongs to the phenylalanyl-tRNA synthetase beta subunit family. Type 1 subfamily.</text>
</comment>
<dbReference type="Pfam" id="PF17759">
    <property type="entry name" value="tRNA_synthFbeta"/>
    <property type="match status" value="1"/>
</dbReference>
<dbReference type="GO" id="GO:0009328">
    <property type="term" value="C:phenylalanine-tRNA ligase complex"/>
    <property type="evidence" value="ECO:0007669"/>
    <property type="project" value="TreeGrafter"/>
</dbReference>
<evidence type="ECO:0000256" key="3">
    <source>
        <dbReference type="ARBA" id="ARBA00011209"/>
    </source>
</evidence>
<evidence type="ECO:0000256" key="7">
    <source>
        <dbReference type="ARBA" id="ARBA00022723"/>
    </source>
</evidence>
<dbReference type="InterPro" id="IPR041616">
    <property type="entry name" value="PheRS_beta_core"/>
</dbReference>
<dbReference type="InterPro" id="IPR005121">
    <property type="entry name" value="Fdx_antiC-bd"/>
</dbReference>
<dbReference type="InterPro" id="IPR045864">
    <property type="entry name" value="aa-tRNA-synth_II/BPL/LPL"/>
</dbReference>
<dbReference type="SUPFAM" id="SSF55681">
    <property type="entry name" value="Class II aaRS and biotin synthetases"/>
    <property type="match status" value="1"/>
</dbReference>
<comment type="subcellular location">
    <subcellularLocation>
        <location evidence="1 15">Cytoplasm</location>
    </subcellularLocation>
</comment>
<dbReference type="Pfam" id="PF01588">
    <property type="entry name" value="tRNA_bind"/>
    <property type="match status" value="1"/>
</dbReference>
<dbReference type="Pfam" id="PF03147">
    <property type="entry name" value="FDX-ACB"/>
    <property type="match status" value="1"/>
</dbReference>
<keyword evidence="8 15" id="KW-0547">Nucleotide-binding</keyword>
<dbReference type="Proteomes" id="UP000236000">
    <property type="component" value="Unassembled WGS sequence"/>
</dbReference>
<evidence type="ECO:0000259" key="17">
    <source>
        <dbReference type="PROSITE" id="PS50886"/>
    </source>
</evidence>
<evidence type="ECO:0000256" key="1">
    <source>
        <dbReference type="ARBA" id="ARBA00004496"/>
    </source>
</evidence>
<dbReference type="InterPro" id="IPR005147">
    <property type="entry name" value="tRNA_synthase_B5-dom"/>
</dbReference>
<comment type="caution">
    <text evidence="20">The sequence shown here is derived from an EMBL/GenBank/DDBJ whole genome shotgun (WGS) entry which is preliminary data.</text>
</comment>
<dbReference type="SUPFAM" id="SSF54991">
    <property type="entry name" value="Anticodon-binding domain of PheRS"/>
    <property type="match status" value="1"/>
</dbReference>
<feature type="domain" description="TRNA-binding" evidence="17">
    <location>
        <begin position="40"/>
        <end position="149"/>
    </location>
</feature>